<evidence type="ECO:0000256" key="1">
    <source>
        <dbReference type="SAM" id="MobiDB-lite"/>
    </source>
</evidence>
<feature type="region of interest" description="Disordered" evidence="1">
    <location>
        <begin position="227"/>
        <end position="255"/>
    </location>
</feature>
<evidence type="ECO:0000313" key="3">
    <source>
        <dbReference type="EMBL" id="KKA30684.1"/>
    </source>
</evidence>
<feature type="compositionally biased region" description="Polar residues" evidence="1">
    <location>
        <begin position="234"/>
        <end position="255"/>
    </location>
</feature>
<dbReference type="Proteomes" id="UP000033483">
    <property type="component" value="Unassembled WGS sequence"/>
</dbReference>
<keyword evidence="2" id="KW-0812">Transmembrane</keyword>
<keyword evidence="2" id="KW-0472">Membrane</keyword>
<evidence type="ECO:0000313" key="4">
    <source>
        <dbReference type="Proteomes" id="UP000033483"/>
    </source>
</evidence>
<proteinExistence type="predicted"/>
<sequence length="392" mass="43088">MPEGSSRSRRGAWGFWVPLTMTVAVATLGVAAWVISQRDSEEEVEAGLDYEEIDDRGFGSRKERDPPGVKSHDAPSSQPRTPHEAQRDVNVMAAEENNGASWGSRVSGVMARASSPQQFFGSAGKSIATGMAAASAAVNSALHSIREEDKAVFQDHETWSEEADAKHLRDNVVIVVSADFPHVSLDDQAFHEQASILSHIPKNHDFNKTKLYVLIYAPCLKEKDAFNDTVETGPPSSGSSFSNIGHDQAQPSEAGSPLINVSSSYAVYNSIYSQALALVENSAMIIRYTTPNGHMHALRQLNPDVIYMQESLCGDKGSYITQLQSWYRYNVIVVVGTENGHGGIADSECEADREPKVDKPKWWQDNERVARGKGIIVVDGTRLQDDWLRRLE</sequence>
<feature type="region of interest" description="Disordered" evidence="1">
    <location>
        <begin position="44"/>
        <end position="86"/>
    </location>
</feature>
<dbReference type="AlphaFoldDB" id="A0A0F4ZJ90"/>
<feature type="compositionally biased region" description="Basic and acidic residues" evidence="1">
    <location>
        <begin position="55"/>
        <end position="73"/>
    </location>
</feature>
<name>A0A0F4ZJ90_9PEZI</name>
<keyword evidence="2" id="KW-1133">Transmembrane helix</keyword>
<keyword evidence="4" id="KW-1185">Reference proteome</keyword>
<protein>
    <submittedName>
        <fullName evidence="3">Uncharacterized protein</fullName>
    </submittedName>
</protein>
<feature type="compositionally biased region" description="Acidic residues" evidence="1">
    <location>
        <begin position="44"/>
        <end position="54"/>
    </location>
</feature>
<comment type="caution">
    <text evidence="3">The sequence shown here is derived from an EMBL/GenBank/DDBJ whole genome shotgun (WGS) entry which is preliminary data.</text>
</comment>
<reference evidence="3 4" key="1">
    <citation type="submission" date="2015-03" db="EMBL/GenBank/DDBJ databases">
        <authorList>
            <person name="Radwan O."/>
            <person name="Al-Naeli F.A."/>
            <person name="Rendon G.A."/>
            <person name="Fields C."/>
        </authorList>
    </citation>
    <scope>NUCLEOTIDE SEQUENCE [LARGE SCALE GENOMIC DNA]</scope>
    <source>
        <strain evidence="3">CR-DP1</strain>
    </source>
</reference>
<evidence type="ECO:0000256" key="2">
    <source>
        <dbReference type="SAM" id="Phobius"/>
    </source>
</evidence>
<organism evidence="3 4">
    <name type="scientific">Thielaviopsis punctulata</name>
    <dbReference type="NCBI Taxonomy" id="72032"/>
    <lineage>
        <taxon>Eukaryota</taxon>
        <taxon>Fungi</taxon>
        <taxon>Dikarya</taxon>
        <taxon>Ascomycota</taxon>
        <taxon>Pezizomycotina</taxon>
        <taxon>Sordariomycetes</taxon>
        <taxon>Hypocreomycetidae</taxon>
        <taxon>Microascales</taxon>
        <taxon>Ceratocystidaceae</taxon>
        <taxon>Thielaviopsis</taxon>
    </lineage>
</organism>
<feature type="transmembrane region" description="Helical" evidence="2">
    <location>
        <begin position="12"/>
        <end position="35"/>
    </location>
</feature>
<accession>A0A0F4ZJ90</accession>
<dbReference type="OrthoDB" id="5327700at2759"/>
<dbReference type="EMBL" id="LAEV01000322">
    <property type="protein sequence ID" value="KKA30684.1"/>
    <property type="molecule type" value="Genomic_DNA"/>
</dbReference>
<gene>
    <name evidence="3" type="ORF">TD95_003360</name>
</gene>